<organism evidence="2 3">
    <name type="scientific">Gordonia rubripertincta</name>
    <name type="common">Rhodococcus corallinus</name>
    <dbReference type="NCBI Taxonomy" id="36822"/>
    <lineage>
        <taxon>Bacteria</taxon>
        <taxon>Bacillati</taxon>
        <taxon>Actinomycetota</taxon>
        <taxon>Actinomycetes</taxon>
        <taxon>Mycobacteriales</taxon>
        <taxon>Gordoniaceae</taxon>
        <taxon>Gordonia</taxon>
    </lineage>
</organism>
<comment type="caution">
    <text evidence="2">The sequence shown here is derived from an EMBL/GenBank/DDBJ whole genome shotgun (WGS) entry which is preliminary data.</text>
</comment>
<feature type="region of interest" description="Disordered" evidence="1">
    <location>
        <begin position="41"/>
        <end position="77"/>
    </location>
</feature>
<evidence type="ECO:0000313" key="2">
    <source>
        <dbReference type="EMBL" id="MBM7277592.1"/>
    </source>
</evidence>
<sequence length="93" mass="10178">MSEEPSGLISATSTIMIWVSVGPQAVHPAMTARIAAAYDDAGDGRFDPGPGRVRTAQRHQRTPENGQTNRHRPIAREPEGYLTLIRLTWLTLG</sequence>
<dbReference type="GO" id="GO:0016705">
    <property type="term" value="F:oxidoreductase activity, acting on paired donors, with incorporation or reduction of molecular oxygen"/>
    <property type="evidence" value="ECO:0007669"/>
    <property type="project" value="InterPro"/>
</dbReference>
<proteinExistence type="predicted"/>
<protein>
    <submittedName>
        <fullName evidence="2">LLM class flavin-dependent oxidoreductase</fullName>
    </submittedName>
</protein>
<dbReference type="Proteomes" id="UP001195196">
    <property type="component" value="Unassembled WGS sequence"/>
</dbReference>
<accession>A0AAW4G266</accession>
<evidence type="ECO:0000256" key="1">
    <source>
        <dbReference type="SAM" id="MobiDB-lite"/>
    </source>
</evidence>
<dbReference type="EMBL" id="JAFFGU010000002">
    <property type="protein sequence ID" value="MBM7277592.1"/>
    <property type="molecule type" value="Genomic_DNA"/>
</dbReference>
<name>A0AAW4G266_GORRU</name>
<dbReference type="AlphaFoldDB" id="A0AAW4G266"/>
<evidence type="ECO:0000313" key="3">
    <source>
        <dbReference type="Proteomes" id="UP001195196"/>
    </source>
</evidence>
<dbReference type="SUPFAM" id="SSF51679">
    <property type="entry name" value="Bacterial luciferase-like"/>
    <property type="match status" value="1"/>
</dbReference>
<gene>
    <name evidence="2" type="ORF">JTZ10_07430</name>
</gene>
<dbReference type="InterPro" id="IPR036661">
    <property type="entry name" value="Luciferase-like_sf"/>
</dbReference>
<reference evidence="2" key="1">
    <citation type="submission" date="2021-02" db="EMBL/GenBank/DDBJ databases">
        <title>Taxonomy, biology and ecology of Rhodococcus bacteria occurring in California pistachio and other woody hosts as revealed by genome sequence analyses.</title>
        <authorList>
            <person name="Riely B."/>
            <person name="Gai Y."/>
        </authorList>
    </citation>
    <scope>NUCLEOTIDE SEQUENCE</scope>
    <source>
        <strain evidence="2">BP-295</strain>
    </source>
</reference>